<reference evidence="1" key="1">
    <citation type="journal article" date="2014" name="Front. Microbiol.">
        <title>High frequency of phylogenetically diverse reductive dehalogenase-homologous genes in deep subseafloor sedimentary metagenomes.</title>
        <authorList>
            <person name="Kawai M."/>
            <person name="Futagami T."/>
            <person name="Toyoda A."/>
            <person name="Takaki Y."/>
            <person name="Nishi S."/>
            <person name="Hori S."/>
            <person name="Arai W."/>
            <person name="Tsubouchi T."/>
            <person name="Morono Y."/>
            <person name="Uchiyama I."/>
            <person name="Ito T."/>
            <person name="Fujiyama A."/>
            <person name="Inagaki F."/>
            <person name="Takami H."/>
        </authorList>
    </citation>
    <scope>NUCLEOTIDE SEQUENCE</scope>
    <source>
        <strain evidence="1">Expedition CK06-06</strain>
    </source>
</reference>
<sequence length="67" mass="7900">MGGWIEMDEQEKEMMESIKKRSKVIESWEFHEPNRLVLTMEGEGESIYEVYCKIGEIANVTPDPYEE</sequence>
<comment type="caution">
    <text evidence="1">The sequence shown here is derived from an EMBL/GenBank/DDBJ whole genome shotgun (WGS) entry which is preliminary data.</text>
</comment>
<gene>
    <name evidence="1" type="ORF">S01H1_61365</name>
</gene>
<name>X0XA22_9ZZZZ</name>
<dbReference type="AlphaFoldDB" id="X0XA22"/>
<accession>X0XA22</accession>
<evidence type="ECO:0000313" key="1">
    <source>
        <dbReference type="EMBL" id="GAG33498.1"/>
    </source>
</evidence>
<proteinExistence type="predicted"/>
<protein>
    <submittedName>
        <fullName evidence="1">Uncharacterized protein</fullName>
    </submittedName>
</protein>
<organism evidence="1">
    <name type="scientific">marine sediment metagenome</name>
    <dbReference type="NCBI Taxonomy" id="412755"/>
    <lineage>
        <taxon>unclassified sequences</taxon>
        <taxon>metagenomes</taxon>
        <taxon>ecological metagenomes</taxon>
    </lineage>
</organism>
<dbReference type="EMBL" id="BARS01040231">
    <property type="protein sequence ID" value="GAG33498.1"/>
    <property type="molecule type" value="Genomic_DNA"/>
</dbReference>